<dbReference type="PANTHER" id="PTHR23090">
    <property type="entry name" value="NH 3 /GLUTAMINE-DEPENDENT NAD + SYNTHETASE"/>
    <property type="match status" value="1"/>
</dbReference>
<dbReference type="Pfam" id="PF02540">
    <property type="entry name" value="NAD_synthase"/>
    <property type="match status" value="1"/>
</dbReference>
<keyword evidence="3 7" id="KW-0436">Ligase</keyword>
<dbReference type="FunFam" id="3.40.50.620:FF:000155">
    <property type="entry name" value="Glutamine-dependent NAD(+) synthetase"/>
    <property type="match status" value="1"/>
</dbReference>
<dbReference type="OrthoDB" id="9803818at2"/>
<dbReference type="EMBL" id="SORI01000022">
    <property type="protein sequence ID" value="TDY55838.1"/>
    <property type="molecule type" value="Genomic_DNA"/>
</dbReference>
<keyword evidence="6 7" id="KW-0520">NAD</keyword>
<evidence type="ECO:0000256" key="5">
    <source>
        <dbReference type="ARBA" id="ARBA00022840"/>
    </source>
</evidence>
<dbReference type="InterPro" id="IPR014729">
    <property type="entry name" value="Rossmann-like_a/b/a_fold"/>
</dbReference>
<dbReference type="Proteomes" id="UP000295066">
    <property type="component" value="Unassembled WGS sequence"/>
</dbReference>
<feature type="domain" description="CN hydrolase" evidence="11">
    <location>
        <begin position="14"/>
        <end position="280"/>
    </location>
</feature>
<evidence type="ECO:0000256" key="8">
    <source>
        <dbReference type="PIRNR" id="PIRNR006630"/>
    </source>
</evidence>
<dbReference type="Pfam" id="PF00795">
    <property type="entry name" value="CN_hydrolase"/>
    <property type="match status" value="1"/>
</dbReference>
<feature type="active site" description="Proton acceptor; for glutaminase activity" evidence="7">
    <location>
        <position position="54"/>
    </location>
</feature>
<dbReference type="FunFam" id="1.10.10.1140:FF:000001">
    <property type="entry name" value="Glutamine-dependent NAD(+) synthetase"/>
    <property type="match status" value="1"/>
</dbReference>
<comment type="similarity">
    <text evidence="9">Belongs to the NAD synthetase family.</text>
</comment>
<feature type="binding site" evidence="7">
    <location>
        <position position="487"/>
    </location>
    <ligand>
        <name>deamido-NAD(+)</name>
        <dbReference type="ChEBI" id="CHEBI:58437"/>
        <note>ligand shared between two neighboring subunits</note>
    </ligand>
</feature>
<evidence type="ECO:0000256" key="6">
    <source>
        <dbReference type="ARBA" id="ARBA00023027"/>
    </source>
</evidence>
<comment type="similarity">
    <text evidence="2 7 8">In the C-terminal section; belongs to the NAD synthetase family.</text>
</comment>
<dbReference type="EC" id="6.3.5.1" evidence="7 8"/>
<dbReference type="InterPro" id="IPR003694">
    <property type="entry name" value="NAD_synthase"/>
</dbReference>
<dbReference type="InterPro" id="IPR022310">
    <property type="entry name" value="NAD/GMP_synthase"/>
</dbReference>
<dbReference type="InterPro" id="IPR003010">
    <property type="entry name" value="C-N_Hydrolase"/>
</dbReference>
<comment type="function">
    <text evidence="7">Catalyzes the ATP-dependent amidation of deamido-NAD to form NAD. Uses L-glutamine as a nitrogen source.</text>
</comment>
<evidence type="ECO:0000313" key="12">
    <source>
        <dbReference type="EMBL" id="TDY55838.1"/>
    </source>
</evidence>
<dbReference type="CDD" id="cd07570">
    <property type="entry name" value="GAT_Gln-NAD-synth"/>
    <property type="match status" value="1"/>
</dbReference>
<dbReference type="NCBIfam" id="TIGR00552">
    <property type="entry name" value="nadE"/>
    <property type="match status" value="1"/>
</dbReference>
<gene>
    <name evidence="7" type="primary">nadE</name>
    <name evidence="12" type="ORF">C8D99_1225</name>
</gene>
<dbReference type="InterPro" id="IPR036526">
    <property type="entry name" value="C-N_Hydrolase_sf"/>
</dbReference>
<dbReference type="InterPro" id="IPR041856">
    <property type="entry name" value="NAD+_synth_C"/>
</dbReference>
<reference evidence="12 13" key="1">
    <citation type="submission" date="2019-03" db="EMBL/GenBank/DDBJ databases">
        <title>Genomic Encyclopedia of Type Strains, Phase IV (KMG-IV): sequencing the most valuable type-strain genomes for metagenomic binning, comparative biology and taxonomic classification.</title>
        <authorList>
            <person name="Goeker M."/>
        </authorList>
    </citation>
    <scope>NUCLEOTIDE SEQUENCE [LARGE SCALE GENOMIC DNA]</scope>
    <source>
        <strain evidence="12 13">DSM 25964</strain>
    </source>
</reference>
<dbReference type="PIRSF" id="PIRSF006630">
    <property type="entry name" value="NADS_GAT"/>
    <property type="match status" value="1"/>
</dbReference>
<dbReference type="Gene3D" id="1.10.10.1140">
    <property type="entry name" value="Glutamine-dependent NAD+ synthetase, C-terminal domain"/>
    <property type="match status" value="1"/>
</dbReference>
<dbReference type="PROSITE" id="PS50263">
    <property type="entry name" value="CN_HYDROLASE"/>
    <property type="match status" value="1"/>
</dbReference>
<dbReference type="NCBIfam" id="NF002730">
    <property type="entry name" value="PRK02628.1"/>
    <property type="match status" value="1"/>
</dbReference>
<feature type="binding site" evidence="7">
    <location>
        <position position="482"/>
    </location>
    <ligand>
        <name>ATP</name>
        <dbReference type="ChEBI" id="CHEBI:30616"/>
    </ligand>
</feature>
<comment type="catalytic activity">
    <reaction evidence="7 8">
        <text>deamido-NAD(+) + L-glutamine + ATP + H2O = L-glutamate + AMP + diphosphate + NAD(+) + H(+)</text>
        <dbReference type="Rhea" id="RHEA:24384"/>
        <dbReference type="ChEBI" id="CHEBI:15377"/>
        <dbReference type="ChEBI" id="CHEBI:15378"/>
        <dbReference type="ChEBI" id="CHEBI:29985"/>
        <dbReference type="ChEBI" id="CHEBI:30616"/>
        <dbReference type="ChEBI" id="CHEBI:33019"/>
        <dbReference type="ChEBI" id="CHEBI:57540"/>
        <dbReference type="ChEBI" id="CHEBI:58359"/>
        <dbReference type="ChEBI" id="CHEBI:58437"/>
        <dbReference type="ChEBI" id="CHEBI:456215"/>
        <dbReference type="EC" id="6.3.5.1"/>
    </reaction>
</comment>
<feature type="binding site" evidence="7">
    <location>
        <position position="638"/>
    </location>
    <ligand>
        <name>deamido-NAD(+)</name>
        <dbReference type="ChEBI" id="CHEBI:58437"/>
        <note>ligand shared between two neighboring subunits</note>
    </ligand>
</feature>
<evidence type="ECO:0000256" key="7">
    <source>
        <dbReference type="HAMAP-Rule" id="MF_02090"/>
    </source>
</evidence>
<keyword evidence="13" id="KW-1185">Reference proteome</keyword>
<keyword evidence="5 7" id="KW-0067">ATP-binding</keyword>
<evidence type="ECO:0000256" key="4">
    <source>
        <dbReference type="ARBA" id="ARBA00022741"/>
    </source>
</evidence>
<dbReference type="PANTHER" id="PTHR23090:SF9">
    <property type="entry name" value="GLUTAMINE-DEPENDENT NAD(+) SYNTHETASE"/>
    <property type="match status" value="1"/>
</dbReference>
<evidence type="ECO:0000256" key="3">
    <source>
        <dbReference type="ARBA" id="ARBA00022598"/>
    </source>
</evidence>
<accession>A0A4R8M4N0</accession>
<dbReference type="GO" id="GO:0009435">
    <property type="term" value="P:NAD+ biosynthetic process"/>
    <property type="evidence" value="ECO:0007669"/>
    <property type="project" value="UniProtKB-UniRule"/>
</dbReference>
<protein>
    <recommendedName>
        <fullName evidence="7 8">Glutamine-dependent NAD(+) synthetase</fullName>
        <ecNumber evidence="7 8">6.3.5.1</ecNumber>
    </recommendedName>
    <alternativeName>
        <fullName evidence="7 8">NAD(+) synthase [glutamine-hydrolyzing]</fullName>
    </alternativeName>
</protein>
<evidence type="ECO:0000256" key="9">
    <source>
        <dbReference type="RuleBase" id="RU003811"/>
    </source>
</evidence>
<proteinExistence type="inferred from homology"/>
<feature type="active site" description="For glutaminase activity" evidence="7">
    <location>
        <position position="123"/>
    </location>
</feature>
<dbReference type="CDD" id="cd00553">
    <property type="entry name" value="NAD_synthase"/>
    <property type="match status" value="1"/>
</dbReference>
<evidence type="ECO:0000313" key="13">
    <source>
        <dbReference type="Proteomes" id="UP000295066"/>
    </source>
</evidence>
<organism evidence="12 13">
    <name type="scientific">Aminivibrio pyruvatiphilus</name>
    <dbReference type="NCBI Taxonomy" id="1005740"/>
    <lineage>
        <taxon>Bacteria</taxon>
        <taxon>Thermotogati</taxon>
        <taxon>Synergistota</taxon>
        <taxon>Synergistia</taxon>
        <taxon>Synergistales</taxon>
        <taxon>Aminobacteriaceae</taxon>
        <taxon>Aminivibrio</taxon>
    </lineage>
</organism>
<evidence type="ECO:0000256" key="1">
    <source>
        <dbReference type="ARBA" id="ARBA00005188"/>
    </source>
</evidence>
<dbReference type="UniPathway" id="UPA00253">
    <property type="reaction ID" value="UER00334"/>
</dbReference>
<dbReference type="InterPro" id="IPR014445">
    <property type="entry name" value="Gln-dep_NAD_synthase"/>
</dbReference>
<dbReference type="Gene3D" id="3.60.110.10">
    <property type="entry name" value="Carbon-nitrogen hydrolase"/>
    <property type="match status" value="1"/>
</dbReference>
<comment type="caution">
    <text evidence="12">The sequence shown here is derived from an EMBL/GenBank/DDBJ whole genome shotgun (WGS) entry which is preliminary data.</text>
</comment>
<dbReference type="SUPFAM" id="SSF52402">
    <property type="entry name" value="Adenine nucleotide alpha hydrolases-like"/>
    <property type="match status" value="1"/>
</dbReference>
<dbReference type="GO" id="GO:0008795">
    <property type="term" value="F:NAD+ synthase activity"/>
    <property type="evidence" value="ECO:0007669"/>
    <property type="project" value="UniProtKB-UniRule"/>
</dbReference>
<dbReference type="AlphaFoldDB" id="A0A4R8M4N0"/>
<dbReference type="RefSeq" id="WP_133958891.1">
    <property type="nucleotide sequence ID" value="NZ_SORI01000022.1"/>
</dbReference>
<feature type="region of interest" description="Disordered" evidence="10">
    <location>
        <begin position="644"/>
        <end position="683"/>
    </location>
</feature>
<keyword evidence="4 7" id="KW-0547">Nucleotide-binding</keyword>
<feature type="binding site" evidence="7">
    <location>
        <position position="458"/>
    </location>
    <ligand>
        <name>deamido-NAD(+)</name>
        <dbReference type="ChEBI" id="CHEBI:58437"/>
        <note>ligand shared between two neighboring subunits</note>
    </ligand>
</feature>
<dbReference type="GO" id="GO:0003952">
    <property type="term" value="F:NAD+ synthase (glutamine-hydrolyzing) activity"/>
    <property type="evidence" value="ECO:0007669"/>
    <property type="project" value="UniProtKB-UniRule"/>
</dbReference>
<feature type="binding site" evidence="7">
    <location>
        <position position="207"/>
    </location>
    <ligand>
        <name>L-glutamine</name>
        <dbReference type="ChEBI" id="CHEBI:58359"/>
    </ligand>
</feature>
<feature type="binding site" evidence="7">
    <location>
        <begin position="492"/>
        <end position="495"/>
    </location>
    <ligand>
        <name>deamido-NAD(+)</name>
        <dbReference type="ChEBI" id="CHEBI:58437"/>
        <note>ligand shared between two neighboring subunits</note>
    </ligand>
</feature>
<comment type="pathway">
    <text evidence="1 7 8">Cofactor biosynthesis; NAD(+) biosynthesis; NAD(+) from deamido-NAD(+) (L-Gln route): step 1/1.</text>
</comment>
<dbReference type="SUPFAM" id="SSF56317">
    <property type="entry name" value="Carbon-nitrogen hydrolase"/>
    <property type="match status" value="1"/>
</dbReference>
<evidence type="ECO:0000259" key="11">
    <source>
        <dbReference type="PROSITE" id="PS50263"/>
    </source>
</evidence>
<feature type="binding site" evidence="7">
    <location>
        <begin position="368"/>
        <end position="375"/>
    </location>
    <ligand>
        <name>ATP</name>
        <dbReference type="ChEBI" id="CHEBI:30616"/>
    </ligand>
</feature>
<evidence type="ECO:0000256" key="10">
    <source>
        <dbReference type="SAM" id="MobiDB-lite"/>
    </source>
</evidence>
<feature type="binding site" evidence="7">
    <location>
        <position position="129"/>
    </location>
    <ligand>
        <name>L-glutamine</name>
        <dbReference type="ChEBI" id="CHEBI:58359"/>
    </ligand>
</feature>
<dbReference type="Gene3D" id="3.40.50.620">
    <property type="entry name" value="HUPs"/>
    <property type="match status" value="1"/>
</dbReference>
<evidence type="ECO:0000256" key="2">
    <source>
        <dbReference type="ARBA" id="ARBA00007145"/>
    </source>
</evidence>
<dbReference type="HAMAP" id="MF_02090">
    <property type="entry name" value="NadE_glutamine_dep"/>
    <property type="match status" value="1"/>
</dbReference>
<dbReference type="GO" id="GO:0005524">
    <property type="term" value="F:ATP binding"/>
    <property type="evidence" value="ECO:0007669"/>
    <property type="project" value="UniProtKB-UniRule"/>
</dbReference>
<dbReference type="GO" id="GO:0005737">
    <property type="term" value="C:cytoplasm"/>
    <property type="evidence" value="ECO:0007669"/>
    <property type="project" value="InterPro"/>
</dbReference>
<sequence length="683" mass="73588">MKKEFANLYSHDFIRVAACVPAVRTADPSRNAGKTIGLLREASDRRAVLAVFPELGISAYSCGDLFFQDALLRSALKGLEAVLGASASLDMVIAAGVPLKIGDGLFNCAAVLFRGRILGVAVKSFLPNYREFYELRHFKPASALPSDTLDLLGQKDIPVGADLIFEAEGIPGFRLFCEICEDLWTPVPPSCYAALSGATVAVNLSASNVTTGKADYRRALVANQSARCIAAYVYAGAGPGESTTDLAWDGHALVAENGEILAESERFSREPAVTLADVDLGRLSSDRATITTFSDAGGRTERPSFRRITFPLGAPSGIIPLARTVPRFPYVPSDPSLRERRCREIYSIQVQGLATRMESSGIRNLVLGVSGGLDSTQALIVCARTMDLLGLPRTNIKAYSLPGFATSEKTAASARKLMESLGVEAGEIDIRPGCMQMLKDMGHPFAEGKPVYDVAFENVQAGQRTSLLFRIANARSAMVVGTGDLSELALGWCTYGVGDHMSHYNVNASLPKTLIQYLVRWAASSGVLGKEVSPVLEAVLGTEISPELVPGSAKDGPSQSTQAVIGPYELQDFNLFYILRYGYLPSKVAFLAEAAWRDASKGVWPDILPGRRTEYTPAEIKHWLSVFLRRFFTMSQYKRSCVPDGPKVGSGGSLSPRGDYRAPSDGSSAPWEEDLENIPGGER</sequence>
<feature type="active site" description="Nucleophile; for glutaminase activity" evidence="7">
    <location>
        <position position="180"/>
    </location>
</feature>
<name>A0A4R8M4N0_9BACT</name>
<feature type="binding site" evidence="7">
    <location>
        <position position="213"/>
    </location>
    <ligand>
        <name>L-glutamine</name>
        <dbReference type="ChEBI" id="CHEBI:58359"/>
    </ligand>
</feature>
<dbReference type="GO" id="GO:0004359">
    <property type="term" value="F:glutaminase activity"/>
    <property type="evidence" value="ECO:0007669"/>
    <property type="project" value="InterPro"/>
</dbReference>